<dbReference type="AlphaFoldDB" id="A0A9D4SMM7"/>
<dbReference type="GO" id="GO:0005524">
    <property type="term" value="F:ATP binding"/>
    <property type="evidence" value="ECO:0007669"/>
    <property type="project" value="InterPro"/>
</dbReference>
<dbReference type="PANTHER" id="PTHR19229:SF250">
    <property type="entry name" value="ABC TRANSPORTER DOMAIN-CONTAINING PROTEIN-RELATED"/>
    <property type="match status" value="1"/>
</dbReference>
<evidence type="ECO:0000313" key="8">
    <source>
        <dbReference type="EMBL" id="KAH7935508.1"/>
    </source>
</evidence>
<dbReference type="InterPro" id="IPR003439">
    <property type="entry name" value="ABC_transporter-like_ATP-bd"/>
</dbReference>
<keyword evidence="4 6" id="KW-0472">Membrane</keyword>
<dbReference type="EMBL" id="JABSTV010001255">
    <property type="protein sequence ID" value="KAH7935508.1"/>
    <property type="molecule type" value="Genomic_DNA"/>
</dbReference>
<dbReference type="InterPro" id="IPR013525">
    <property type="entry name" value="ABC2_TM"/>
</dbReference>
<feature type="domain" description="ABC transporter" evidence="7">
    <location>
        <begin position="507"/>
        <end position="738"/>
    </location>
</feature>
<keyword evidence="9" id="KW-1185">Reference proteome</keyword>
<name>A0A9D4SMM7_RHISA</name>
<dbReference type="GO" id="GO:0140359">
    <property type="term" value="F:ABC-type transporter activity"/>
    <property type="evidence" value="ECO:0007669"/>
    <property type="project" value="InterPro"/>
</dbReference>
<evidence type="ECO:0000256" key="2">
    <source>
        <dbReference type="ARBA" id="ARBA00022692"/>
    </source>
</evidence>
<proteinExistence type="predicted"/>
<dbReference type="SUPFAM" id="SSF52540">
    <property type="entry name" value="P-loop containing nucleoside triphosphate hydrolases"/>
    <property type="match status" value="1"/>
</dbReference>
<evidence type="ECO:0000313" key="9">
    <source>
        <dbReference type="Proteomes" id="UP000821837"/>
    </source>
</evidence>
<dbReference type="Gene3D" id="3.40.50.300">
    <property type="entry name" value="P-loop containing nucleotide triphosphate hydrolases"/>
    <property type="match status" value="1"/>
</dbReference>
<reference evidence="8" key="2">
    <citation type="submission" date="2021-09" db="EMBL/GenBank/DDBJ databases">
        <authorList>
            <person name="Jia N."/>
            <person name="Wang J."/>
            <person name="Shi W."/>
            <person name="Du L."/>
            <person name="Sun Y."/>
            <person name="Zhan W."/>
            <person name="Jiang J."/>
            <person name="Wang Q."/>
            <person name="Zhang B."/>
            <person name="Ji P."/>
            <person name="Sakyi L.B."/>
            <person name="Cui X."/>
            <person name="Yuan T."/>
            <person name="Jiang B."/>
            <person name="Yang W."/>
            <person name="Lam T.T.-Y."/>
            <person name="Chang Q."/>
            <person name="Ding S."/>
            <person name="Wang X."/>
            <person name="Zhu J."/>
            <person name="Ruan X."/>
            <person name="Zhao L."/>
            <person name="Wei J."/>
            <person name="Que T."/>
            <person name="Du C."/>
            <person name="Cheng J."/>
            <person name="Dai P."/>
            <person name="Han X."/>
            <person name="Huang E."/>
            <person name="Gao Y."/>
            <person name="Liu J."/>
            <person name="Shao H."/>
            <person name="Ye R."/>
            <person name="Li L."/>
            <person name="Wei W."/>
            <person name="Wang X."/>
            <person name="Wang C."/>
            <person name="Huo Q."/>
            <person name="Li W."/>
            <person name="Guo W."/>
            <person name="Chen H."/>
            <person name="Chen S."/>
            <person name="Zhou L."/>
            <person name="Zhou L."/>
            <person name="Ni X."/>
            <person name="Tian J."/>
            <person name="Zhou Y."/>
            <person name="Sheng Y."/>
            <person name="Liu T."/>
            <person name="Pan Y."/>
            <person name="Xia L."/>
            <person name="Li J."/>
            <person name="Zhao F."/>
            <person name="Cao W."/>
        </authorList>
    </citation>
    <scope>NUCLEOTIDE SEQUENCE</scope>
    <source>
        <strain evidence="8">Rsan-2018</strain>
        <tissue evidence="8">Larvae</tissue>
    </source>
</reference>
<dbReference type="GO" id="GO:0016020">
    <property type="term" value="C:membrane"/>
    <property type="evidence" value="ECO:0007669"/>
    <property type="project" value="UniProtKB-SubCell"/>
</dbReference>
<comment type="caution">
    <text evidence="8">The sequence shown here is derived from an EMBL/GenBank/DDBJ whole genome shotgun (WGS) entry which is preliminary data.</text>
</comment>
<feature type="compositionally biased region" description="Basic and acidic residues" evidence="5">
    <location>
        <begin position="842"/>
        <end position="852"/>
    </location>
</feature>
<reference evidence="8" key="1">
    <citation type="journal article" date="2020" name="Cell">
        <title>Large-Scale Comparative Analyses of Tick Genomes Elucidate Their Genetic Diversity and Vector Capacities.</title>
        <authorList>
            <consortium name="Tick Genome and Microbiome Consortium (TIGMIC)"/>
            <person name="Jia N."/>
            <person name="Wang J."/>
            <person name="Shi W."/>
            <person name="Du L."/>
            <person name="Sun Y."/>
            <person name="Zhan W."/>
            <person name="Jiang J.F."/>
            <person name="Wang Q."/>
            <person name="Zhang B."/>
            <person name="Ji P."/>
            <person name="Bell-Sakyi L."/>
            <person name="Cui X.M."/>
            <person name="Yuan T.T."/>
            <person name="Jiang B.G."/>
            <person name="Yang W.F."/>
            <person name="Lam T.T."/>
            <person name="Chang Q.C."/>
            <person name="Ding S.J."/>
            <person name="Wang X.J."/>
            <person name="Zhu J.G."/>
            <person name="Ruan X.D."/>
            <person name="Zhao L."/>
            <person name="Wei J.T."/>
            <person name="Ye R.Z."/>
            <person name="Que T.C."/>
            <person name="Du C.H."/>
            <person name="Zhou Y.H."/>
            <person name="Cheng J.X."/>
            <person name="Dai P.F."/>
            <person name="Guo W.B."/>
            <person name="Han X.H."/>
            <person name="Huang E.J."/>
            <person name="Li L.F."/>
            <person name="Wei W."/>
            <person name="Gao Y.C."/>
            <person name="Liu J.Z."/>
            <person name="Shao H.Z."/>
            <person name="Wang X."/>
            <person name="Wang C.C."/>
            <person name="Yang T.C."/>
            <person name="Huo Q.B."/>
            <person name="Li W."/>
            <person name="Chen H.Y."/>
            <person name="Chen S.E."/>
            <person name="Zhou L.G."/>
            <person name="Ni X.B."/>
            <person name="Tian J.H."/>
            <person name="Sheng Y."/>
            <person name="Liu T."/>
            <person name="Pan Y.S."/>
            <person name="Xia L.Y."/>
            <person name="Li J."/>
            <person name="Zhao F."/>
            <person name="Cao W.C."/>
        </authorList>
    </citation>
    <scope>NUCLEOTIDE SEQUENCE</scope>
    <source>
        <strain evidence="8">Rsan-2018</strain>
    </source>
</reference>
<dbReference type="Pfam" id="PF12698">
    <property type="entry name" value="ABC2_membrane_3"/>
    <property type="match status" value="1"/>
</dbReference>
<dbReference type="GO" id="GO:0005319">
    <property type="term" value="F:lipid transporter activity"/>
    <property type="evidence" value="ECO:0007669"/>
    <property type="project" value="TreeGrafter"/>
</dbReference>
<feature type="transmembrane region" description="Helical" evidence="6">
    <location>
        <begin position="240"/>
        <end position="260"/>
    </location>
</feature>
<evidence type="ECO:0000256" key="4">
    <source>
        <dbReference type="ARBA" id="ARBA00023136"/>
    </source>
</evidence>
<dbReference type="Pfam" id="PF00005">
    <property type="entry name" value="ABC_tran"/>
    <property type="match status" value="1"/>
</dbReference>
<organism evidence="8 9">
    <name type="scientific">Rhipicephalus sanguineus</name>
    <name type="common">Brown dog tick</name>
    <name type="synonym">Ixodes sanguineus</name>
    <dbReference type="NCBI Taxonomy" id="34632"/>
    <lineage>
        <taxon>Eukaryota</taxon>
        <taxon>Metazoa</taxon>
        <taxon>Ecdysozoa</taxon>
        <taxon>Arthropoda</taxon>
        <taxon>Chelicerata</taxon>
        <taxon>Arachnida</taxon>
        <taxon>Acari</taxon>
        <taxon>Parasitiformes</taxon>
        <taxon>Ixodida</taxon>
        <taxon>Ixodoidea</taxon>
        <taxon>Ixodidae</taxon>
        <taxon>Rhipicephalinae</taxon>
        <taxon>Rhipicephalus</taxon>
        <taxon>Rhipicephalus</taxon>
    </lineage>
</organism>
<dbReference type="GO" id="GO:0016887">
    <property type="term" value="F:ATP hydrolysis activity"/>
    <property type="evidence" value="ECO:0007669"/>
    <property type="project" value="InterPro"/>
</dbReference>
<evidence type="ECO:0000256" key="5">
    <source>
        <dbReference type="SAM" id="MobiDB-lite"/>
    </source>
</evidence>
<dbReference type="PROSITE" id="PS50893">
    <property type="entry name" value="ABC_TRANSPORTER_2"/>
    <property type="match status" value="1"/>
</dbReference>
<feature type="transmembrane region" description="Helical" evidence="6">
    <location>
        <begin position="318"/>
        <end position="337"/>
    </location>
</feature>
<dbReference type="Proteomes" id="UP000821837">
    <property type="component" value="Unassembled WGS sequence"/>
</dbReference>
<evidence type="ECO:0000256" key="1">
    <source>
        <dbReference type="ARBA" id="ARBA00004141"/>
    </source>
</evidence>
<comment type="subcellular location">
    <subcellularLocation>
        <location evidence="1">Membrane</location>
        <topology evidence="1">Multi-pass membrane protein</topology>
    </subcellularLocation>
</comment>
<feature type="compositionally biased region" description="Low complexity" evidence="5">
    <location>
        <begin position="831"/>
        <end position="841"/>
    </location>
</feature>
<sequence>METTGCWSQLGLVMWRQVWLSRVRRHYLVTLLELTCMLFMMSSVWEESVAPYRARPNKDQFFDSADAMEFWGRPNESWNEGTFAFAPNQAFFADLVARVCKELGSKWTPMPFKDAAEATQYVEGPDDASSETAGHEQQRRVAVWFERPETDRLTYHVRIRDAMFDLRDDYKRSLLVPGPADIDLYDEIRLLLPLQYFVESAYIHMIAESLQKQINVKVELMRFPYPRLFYGSEDRTLSRVSLRFVIAFFVPFCVLVVKLVKEKRVGAKEMLRRAGLSDVAYWVGHFFESGFVVLCAVLLMYVPLFVILNSNGTAFIEFANPVVVMSVLLLFGVLTILHAMLLTVFLWGPGVAFAAAVVYWFALGLLPYALLQNPLGLGYYLISRSTKLISALSPVMYLHWCLRVIERFEKYEVRLTWKNIFDSSTTLDNVSVGELSLLSLSAALVLVGLIWYLDNVVPWGYGVPKPLYFIFSADYWSPYRKWNIRNVNYAQDKNYFEADPKNADAIVHLINLSATNKESGDIKNIILTIFNKQITVILGPQDCGHVTLLDIITGRQLPTSGEAYVCNFDASGYSGRSWEYLSVCPEERELFDDMTVEEHLLFFLFLRQVPGNTGEAYVAMLMRQLNIEQYKDTLVSAMSPRLRRVVCVAITACAVEQTPLVIFPDPTRLLDPKGRHQVWEVLARLSRRSSVLVTTKSIEEAEVLADRLVIMREGRIECAGSPTWLKTRFDSGFFLRFTKLPNFREHDVTRVVKYHMGAVEPKRVSKLETVYNLSESLQHVSRMATMLHYLEKRRAILGIAFMSLTYCTLEDVYIRMVSGPDGNMGGGDTRAQAPASPADGSDPAKEKQEQDAVRQWCTARSTKAGMFSVLWALLRKRGIIWLRVWWTKPLSVGIPVACMLLLALSERHFLPDIPRESGDITYEPENIFDVSYGFIEKDNARYVYAATAFFLRCVSSNIVACEEICGTAGPNQVMVTRLRRIRWDDSGTVMTS</sequence>
<keyword evidence="3 6" id="KW-1133">Transmembrane helix</keyword>
<keyword evidence="2 6" id="KW-0812">Transmembrane</keyword>
<dbReference type="PANTHER" id="PTHR19229">
    <property type="entry name" value="ATP-BINDING CASSETTE TRANSPORTER SUBFAMILY A ABCA"/>
    <property type="match status" value="1"/>
</dbReference>
<evidence type="ECO:0000259" key="7">
    <source>
        <dbReference type="PROSITE" id="PS50893"/>
    </source>
</evidence>
<dbReference type="VEuPathDB" id="VectorBase:RSAN_033326"/>
<feature type="region of interest" description="Disordered" evidence="5">
    <location>
        <begin position="824"/>
        <end position="852"/>
    </location>
</feature>
<evidence type="ECO:0000256" key="3">
    <source>
        <dbReference type="ARBA" id="ARBA00022989"/>
    </source>
</evidence>
<protein>
    <recommendedName>
        <fullName evidence="7">ABC transporter domain-containing protein</fullName>
    </recommendedName>
</protein>
<dbReference type="InterPro" id="IPR027417">
    <property type="entry name" value="P-loop_NTPase"/>
</dbReference>
<gene>
    <name evidence="8" type="ORF">HPB52_009395</name>
</gene>
<evidence type="ECO:0000256" key="6">
    <source>
        <dbReference type="SAM" id="Phobius"/>
    </source>
</evidence>
<accession>A0A9D4SMM7</accession>
<feature type="transmembrane region" description="Helical" evidence="6">
    <location>
        <begin position="281"/>
        <end position="306"/>
    </location>
</feature>
<feature type="transmembrane region" description="Helical" evidence="6">
    <location>
        <begin position="344"/>
        <end position="368"/>
    </location>
</feature>
<dbReference type="InterPro" id="IPR026082">
    <property type="entry name" value="ABCA"/>
</dbReference>